<dbReference type="Proteomes" id="UP000694569">
    <property type="component" value="Unplaced"/>
</dbReference>
<feature type="compositionally biased region" description="Polar residues" evidence="1">
    <location>
        <begin position="1107"/>
        <end position="1126"/>
    </location>
</feature>
<feature type="compositionally biased region" description="Basic and acidic residues" evidence="1">
    <location>
        <begin position="679"/>
        <end position="693"/>
    </location>
</feature>
<dbReference type="GO" id="GO:0003779">
    <property type="term" value="F:actin binding"/>
    <property type="evidence" value="ECO:0007669"/>
    <property type="project" value="TreeGrafter"/>
</dbReference>
<dbReference type="InterPro" id="IPR056617">
    <property type="entry name" value="MAP1B/S_N"/>
</dbReference>
<dbReference type="InterPro" id="IPR057480">
    <property type="entry name" value="MAP1A/B/S-like_MBL"/>
</dbReference>
<dbReference type="GO" id="GO:0045202">
    <property type="term" value="C:synapse"/>
    <property type="evidence" value="ECO:0007669"/>
    <property type="project" value="TreeGrafter"/>
</dbReference>
<evidence type="ECO:0000259" key="2">
    <source>
        <dbReference type="Pfam" id="PF23415"/>
    </source>
</evidence>
<proteinExistence type="predicted"/>
<dbReference type="Pfam" id="PF25281">
    <property type="entry name" value="MBL_MAP1B"/>
    <property type="match status" value="1"/>
</dbReference>
<dbReference type="GO" id="GO:0007409">
    <property type="term" value="P:axonogenesis"/>
    <property type="evidence" value="ECO:0007669"/>
    <property type="project" value="TreeGrafter"/>
</dbReference>
<dbReference type="GO" id="GO:0030425">
    <property type="term" value="C:dendrite"/>
    <property type="evidence" value="ECO:0007669"/>
    <property type="project" value="TreeGrafter"/>
</dbReference>
<dbReference type="GO" id="GO:0031114">
    <property type="term" value="P:regulation of microtubule depolymerization"/>
    <property type="evidence" value="ECO:0007669"/>
    <property type="project" value="TreeGrafter"/>
</dbReference>
<feature type="compositionally biased region" description="Basic and acidic residues" evidence="1">
    <location>
        <begin position="732"/>
        <end position="746"/>
    </location>
</feature>
<dbReference type="GO" id="GO:0005874">
    <property type="term" value="C:microtubule"/>
    <property type="evidence" value="ECO:0007669"/>
    <property type="project" value="InterPro"/>
</dbReference>
<feature type="compositionally biased region" description="Polar residues" evidence="1">
    <location>
        <begin position="1031"/>
        <end position="1044"/>
    </location>
</feature>
<accession>A0A8C5PSL9</accession>
<feature type="domain" description="Microtubule-associated protein 1A/B/S-like MBL-like" evidence="3">
    <location>
        <begin position="217"/>
        <end position="488"/>
    </location>
</feature>
<feature type="domain" description="Microtubule-associated protein 1B/S N-terminal" evidence="2">
    <location>
        <begin position="16"/>
        <end position="211"/>
    </location>
</feature>
<keyword evidence="5" id="KW-1185">Reference proteome</keyword>
<feature type="compositionally biased region" description="Polar residues" evidence="1">
    <location>
        <begin position="862"/>
        <end position="889"/>
    </location>
</feature>
<reference evidence="4" key="2">
    <citation type="submission" date="2025-09" db="UniProtKB">
        <authorList>
            <consortium name="Ensembl"/>
        </authorList>
    </citation>
    <scope>IDENTIFICATION</scope>
</reference>
<dbReference type="GO" id="GO:0008017">
    <property type="term" value="F:microtubule binding"/>
    <property type="evidence" value="ECO:0007669"/>
    <property type="project" value="InterPro"/>
</dbReference>
<dbReference type="GO" id="GO:0000226">
    <property type="term" value="P:microtubule cytoskeleton organization"/>
    <property type="evidence" value="ECO:0007669"/>
    <property type="project" value="InterPro"/>
</dbReference>
<feature type="compositionally biased region" description="Basic and acidic residues" evidence="1">
    <location>
        <begin position="966"/>
        <end position="981"/>
    </location>
</feature>
<name>A0A8C5PSL9_9ANUR</name>
<dbReference type="GO" id="GO:0043025">
    <property type="term" value="C:neuronal cell body"/>
    <property type="evidence" value="ECO:0007669"/>
    <property type="project" value="TreeGrafter"/>
</dbReference>
<dbReference type="GO" id="GO:0005829">
    <property type="term" value="C:cytosol"/>
    <property type="evidence" value="ECO:0007669"/>
    <property type="project" value="TreeGrafter"/>
</dbReference>
<feature type="compositionally biased region" description="Polar residues" evidence="1">
    <location>
        <begin position="834"/>
        <end position="854"/>
    </location>
</feature>
<dbReference type="Ensembl" id="ENSLLET00000028245.1">
    <property type="protein sequence ID" value="ENSLLEP00000027185.1"/>
    <property type="gene ID" value="ENSLLEG00000017253.1"/>
</dbReference>
<dbReference type="GO" id="GO:0005875">
    <property type="term" value="C:microtubule associated complex"/>
    <property type="evidence" value="ECO:0007669"/>
    <property type="project" value="TreeGrafter"/>
</dbReference>
<gene>
    <name evidence="4" type="primary">MAP1S</name>
</gene>
<dbReference type="PANTHER" id="PTHR13843:SF11">
    <property type="entry name" value="MICROTUBULE-ASSOCIATED PROTEIN 1S"/>
    <property type="match status" value="1"/>
</dbReference>
<evidence type="ECO:0000313" key="5">
    <source>
        <dbReference type="Proteomes" id="UP000694569"/>
    </source>
</evidence>
<evidence type="ECO:0000259" key="3">
    <source>
        <dbReference type="Pfam" id="PF25281"/>
    </source>
</evidence>
<organism evidence="4 5">
    <name type="scientific">Leptobrachium leishanense</name>
    <name type="common">Leishan spiny toad</name>
    <dbReference type="NCBI Taxonomy" id="445787"/>
    <lineage>
        <taxon>Eukaryota</taxon>
        <taxon>Metazoa</taxon>
        <taxon>Chordata</taxon>
        <taxon>Craniata</taxon>
        <taxon>Vertebrata</taxon>
        <taxon>Euteleostomi</taxon>
        <taxon>Amphibia</taxon>
        <taxon>Batrachia</taxon>
        <taxon>Anura</taxon>
        <taxon>Pelobatoidea</taxon>
        <taxon>Megophryidae</taxon>
        <taxon>Leptobrachium</taxon>
    </lineage>
</organism>
<sequence>MAATRAGPGHQRCSCLVLCGETRRGPGLITRAVSELKRGFRSWNIDPSACNLDEQLKLFVSRHSASFSVDVKGQRSLHHSGDTLETLVLINPEKKSACDEIRRLVCYPSRQKLLVFTGPFLEETGELLLQGGGGFSMKDFIQIFTDKEIGDTLSSSDPSDRVVLTVICPQDWDISQLNACSLQDFIELRFNMDQALTETEGLQEFVEYISESLEPSSPFELLEPPLTVGFLKLFKPCCYVFPGGRGDSAFFSVNGFNMLVNGGSDARSPFWKLVRHLDRIDSILLTHLGIDSLPGINSLLQRKIAEVEEDPSQGSQPSEEWLKNLVSPEIGVVFLNKVEVKVAQEDEPSTVRIRDETFLTLNCLEKLNIRPEPLYRSNGPLVDPTILFQKMGVGRLEMYILNPVKGSKEVEAVSKHWTESNQKASRMPLASLTSVCALLVWHPASPTEKIVRVLFPGCTPQNKIFEGLEKLRHLEFLKDPVATRKDLERSDGNSAERSGAKPKRTDSKESVKSGSGRLGVENKVVGREKPLKLDRKDAKSEGKDRGKTEPVKDSVVGEKSKDTKGKVEVAAEKQKQDAKVKIGKDKLFVRKEQKEEKKIPAKRGETQNDKKEVAKQDVKKDSKPAIDKTDIPRKDIKDDAKKDSKGEEGKHLKTTSKDNRKSIITPSDSRRPVSRVGSIKKDSVPARAVEKGKGKPSQKTLGGEGATHAAEKEVVVDGNVPNACSSVEGEQELSKKCEKSVEEHSLPKNGGPAIGTENGLCAEEPDSPNGFRYLETSPFKVLAPVSPLARTPRSELSANFDLTPTTLEVQDKGKDGLDDMCGSSEERTLEMASPASSEHFSPSFVGQNCSQSLPSADGRGVNPSSWRAPTKSSQENSNSSQGRQTSCLSLSPFREDIPDVSPTITTPSLPAEVGSPHSTEVDESLSISSFEQTLPPVSESPTDDSPELHALNKGALTLPVRSNQSTDHEGPSERSASPHDVDLCLVSPCEFEHPKSDVVLSPRDSNSDLSQELAKPLCSTDKNIPNGLETPPTSVSESLPTISDSGPDECPSIAADAESESEADDTPKPIDPFPAAVRDPQPLPPQPGTCMVDPESLPTSHGEKQSSRPLSGSSFKSDNLKTTSVTAKARVASDKTGKATSGRPEITDKGSRSGVDSKQAMARRSIGSVKSFGASHSAVTPRRPPPSSSPSPPPQPAYVDLAYVPGGHGASTIEEEFFKRVRSSCYIVSGDNPVKENFTRRILDSLLAGKSHWPQEIEVTLIPTFESAAVHEWYQETHALQQSLGVRVCGSSNSVSMQGETFPACKWEF</sequence>
<feature type="compositionally biased region" description="Basic and acidic residues" evidence="1">
    <location>
        <begin position="524"/>
        <end position="661"/>
    </location>
</feature>
<feature type="region of interest" description="Disordered" evidence="1">
    <location>
        <begin position="995"/>
        <end position="1197"/>
    </location>
</feature>
<feature type="compositionally biased region" description="Polar residues" evidence="1">
    <location>
        <begin position="794"/>
        <end position="808"/>
    </location>
</feature>
<feature type="region of interest" description="Disordered" evidence="1">
    <location>
        <begin position="790"/>
        <end position="981"/>
    </location>
</feature>
<dbReference type="OrthoDB" id="5371837at2759"/>
<dbReference type="GO" id="GO:0016358">
    <property type="term" value="P:dendrite development"/>
    <property type="evidence" value="ECO:0007669"/>
    <property type="project" value="TreeGrafter"/>
</dbReference>
<reference evidence="4" key="1">
    <citation type="submission" date="2025-08" db="UniProtKB">
        <authorList>
            <consortium name="Ensembl"/>
        </authorList>
    </citation>
    <scope>IDENTIFICATION</scope>
</reference>
<evidence type="ECO:0000313" key="4">
    <source>
        <dbReference type="Ensembl" id="ENSLLEP00000027185.1"/>
    </source>
</evidence>
<feature type="region of interest" description="Disordered" evidence="1">
    <location>
        <begin position="485"/>
        <end position="769"/>
    </location>
</feature>
<dbReference type="InterPro" id="IPR026074">
    <property type="entry name" value="MAP1"/>
</dbReference>
<dbReference type="Pfam" id="PF23415">
    <property type="entry name" value="MAPB1_N"/>
    <property type="match status" value="1"/>
</dbReference>
<evidence type="ECO:0000256" key="1">
    <source>
        <dbReference type="SAM" id="MobiDB-lite"/>
    </source>
</evidence>
<dbReference type="GeneTree" id="ENSGT00940000160221"/>
<feature type="compositionally biased region" description="Pro residues" evidence="1">
    <location>
        <begin position="1182"/>
        <end position="1196"/>
    </location>
</feature>
<protein>
    <submittedName>
        <fullName evidence="4">Microtubule associated protein 1S</fullName>
    </submittedName>
</protein>
<dbReference type="PANTHER" id="PTHR13843">
    <property type="entry name" value="MICROTUBULE-ASSOCIATED PROTEIN"/>
    <property type="match status" value="1"/>
</dbReference>